<gene>
    <name evidence="2" type="ORF">DPMN_083465</name>
</gene>
<accession>A0A9D3YB98</accession>
<feature type="region of interest" description="Disordered" evidence="1">
    <location>
        <begin position="84"/>
        <end position="104"/>
    </location>
</feature>
<keyword evidence="3" id="KW-1185">Reference proteome</keyword>
<reference evidence="2" key="1">
    <citation type="journal article" date="2019" name="bioRxiv">
        <title>The Genome of the Zebra Mussel, Dreissena polymorpha: A Resource for Invasive Species Research.</title>
        <authorList>
            <person name="McCartney M.A."/>
            <person name="Auch B."/>
            <person name="Kono T."/>
            <person name="Mallez S."/>
            <person name="Zhang Y."/>
            <person name="Obille A."/>
            <person name="Becker A."/>
            <person name="Abrahante J.E."/>
            <person name="Garbe J."/>
            <person name="Badalamenti J.P."/>
            <person name="Herman A."/>
            <person name="Mangelson H."/>
            <person name="Liachko I."/>
            <person name="Sullivan S."/>
            <person name="Sone E.D."/>
            <person name="Koren S."/>
            <person name="Silverstein K.A.T."/>
            <person name="Beckman K.B."/>
            <person name="Gohl D.M."/>
        </authorList>
    </citation>
    <scope>NUCLEOTIDE SEQUENCE</scope>
    <source>
        <strain evidence="2">Duluth1</strain>
        <tissue evidence="2">Whole animal</tissue>
    </source>
</reference>
<reference evidence="2" key="2">
    <citation type="submission" date="2020-11" db="EMBL/GenBank/DDBJ databases">
        <authorList>
            <person name="McCartney M.A."/>
            <person name="Auch B."/>
            <person name="Kono T."/>
            <person name="Mallez S."/>
            <person name="Becker A."/>
            <person name="Gohl D.M."/>
            <person name="Silverstein K.A.T."/>
            <person name="Koren S."/>
            <person name="Bechman K.B."/>
            <person name="Herman A."/>
            <person name="Abrahante J.E."/>
            <person name="Garbe J."/>
        </authorList>
    </citation>
    <scope>NUCLEOTIDE SEQUENCE</scope>
    <source>
        <strain evidence="2">Duluth1</strain>
        <tissue evidence="2">Whole animal</tissue>
    </source>
</reference>
<dbReference type="AlphaFoldDB" id="A0A9D3YB98"/>
<evidence type="ECO:0000256" key="1">
    <source>
        <dbReference type="SAM" id="MobiDB-lite"/>
    </source>
</evidence>
<name>A0A9D3YB98_DREPO</name>
<organism evidence="2 3">
    <name type="scientific">Dreissena polymorpha</name>
    <name type="common">Zebra mussel</name>
    <name type="synonym">Mytilus polymorpha</name>
    <dbReference type="NCBI Taxonomy" id="45954"/>
    <lineage>
        <taxon>Eukaryota</taxon>
        <taxon>Metazoa</taxon>
        <taxon>Spiralia</taxon>
        <taxon>Lophotrochozoa</taxon>
        <taxon>Mollusca</taxon>
        <taxon>Bivalvia</taxon>
        <taxon>Autobranchia</taxon>
        <taxon>Heteroconchia</taxon>
        <taxon>Euheterodonta</taxon>
        <taxon>Imparidentia</taxon>
        <taxon>Neoheterodontei</taxon>
        <taxon>Myida</taxon>
        <taxon>Dreissenoidea</taxon>
        <taxon>Dreissenidae</taxon>
        <taxon>Dreissena</taxon>
    </lineage>
</organism>
<proteinExistence type="predicted"/>
<protein>
    <submittedName>
        <fullName evidence="2">Uncharacterized protein</fullName>
    </submittedName>
</protein>
<dbReference type="EMBL" id="JAIWYP010000016">
    <property type="protein sequence ID" value="KAH3696001.1"/>
    <property type="molecule type" value="Genomic_DNA"/>
</dbReference>
<evidence type="ECO:0000313" key="2">
    <source>
        <dbReference type="EMBL" id="KAH3696001.1"/>
    </source>
</evidence>
<comment type="caution">
    <text evidence="2">The sequence shown here is derived from an EMBL/GenBank/DDBJ whole genome shotgun (WGS) entry which is preliminary data.</text>
</comment>
<dbReference type="Proteomes" id="UP000828390">
    <property type="component" value="Unassembled WGS sequence"/>
</dbReference>
<sequence>MNSLVDETFSSNSSFDLITMAPFGRTRCTLTSRRLPCTLTSRRLPCTLTSRRLPCTLTSRRLPCTLTSRRLPCTLTSRRLPCTLTSRRLPSEPGPLSDEQEISPEETKCTLTSRRLPCTLTSRRLPCTLTSRRLPCTLTSRRLPSEPGPLSCTLTSRRLPCTLTIRRLPCTLTSRRLPCTLTSRRLPFGLTYTGLAGYEVEIQSGVMHDTWSPSEAAKSSTWRELCAVYRRYGSEVDGLPEVLAAKVSLLPELLKVIKAENTYLSYKTGFNRWRRWGYADGLSSGDALPAKAFQYHNNYYVPLCGIRSPEETIGVAAFIVAYEEGLV</sequence>
<evidence type="ECO:0000313" key="3">
    <source>
        <dbReference type="Proteomes" id="UP000828390"/>
    </source>
</evidence>